<proteinExistence type="predicted"/>
<dbReference type="EMBL" id="CP063231">
    <property type="protein sequence ID" value="URL60359.1"/>
    <property type="molecule type" value="Genomic_DNA"/>
</dbReference>
<accession>A0ABY4T620</accession>
<organism evidence="3 4">
    <name type="scientific">Luteibacter flocculans</name>
    <dbReference type="NCBI Taxonomy" id="2780091"/>
    <lineage>
        <taxon>Bacteria</taxon>
        <taxon>Pseudomonadati</taxon>
        <taxon>Pseudomonadota</taxon>
        <taxon>Gammaproteobacteria</taxon>
        <taxon>Lysobacterales</taxon>
        <taxon>Rhodanobacteraceae</taxon>
        <taxon>Luteibacter</taxon>
    </lineage>
</organism>
<evidence type="ECO:0000259" key="2">
    <source>
        <dbReference type="Pfam" id="PF07883"/>
    </source>
</evidence>
<dbReference type="SUPFAM" id="SSF51182">
    <property type="entry name" value="RmlC-like cupins"/>
    <property type="match status" value="1"/>
</dbReference>
<keyword evidence="1" id="KW-0732">Signal</keyword>
<gene>
    <name evidence="3" type="ORF">IM816_10415</name>
</gene>
<dbReference type="InterPro" id="IPR011051">
    <property type="entry name" value="RmlC_Cupin_sf"/>
</dbReference>
<dbReference type="Proteomes" id="UP001056681">
    <property type="component" value="Chromosome"/>
</dbReference>
<feature type="signal peptide" evidence="1">
    <location>
        <begin position="1"/>
        <end position="18"/>
    </location>
</feature>
<evidence type="ECO:0000256" key="1">
    <source>
        <dbReference type="SAM" id="SignalP"/>
    </source>
</evidence>
<protein>
    <submittedName>
        <fullName evidence="3">Cupin domain-containing protein</fullName>
    </submittedName>
</protein>
<name>A0ABY4T620_9GAMM</name>
<dbReference type="Gene3D" id="2.60.120.10">
    <property type="entry name" value="Jelly Rolls"/>
    <property type="match status" value="1"/>
</dbReference>
<dbReference type="InterPro" id="IPR013096">
    <property type="entry name" value="Cupin_2"/>
</dbReference>
<sequence length="137" mass="14432">MMKVLALLGALTPAAALAHDAAGHGGSAPLPVVSDVMTKALKDYPGKEITLISVDYPPGTVEPIHHHDAHAVVYVLQGTIVMGVKGGREQTLKAGDTFYEGPDDIHTIGRNASQTEPAKFVVFILKDAKKPLVMLGL</sequence>
<evidence type="ECO:0000313" key="4">
    <source>
        <dbReference type="Proteomes" id="UP001056681"/>
    </source>
</evidence>
<evidence type="ECO:0000313" key="3">
    <source>
        <dbReference type="EMBL" id="URL60359.1"/>
    </source>
</evidence>
<reference evidence="3" key="1">
    <citation type="submission" date="2020-10" db="EMBL/GenBank/DDBJ databases">
        <title>Whole-genome sequence of Luteibacter sp. EIF3.</title>
        <authorList>
            <person name="Friedrich I."/>
            <person name="Hertel R."/>
            <person name="Daniel R."/>
        </authorList>
    </citation>
    <scope>NUCLEOTIDE SEQUENCE</scope>
    <source>
        <strain evidence="3">EIF3</strain>
    </source>
</reference>
<dbReference type="PANTHER" id="PTHR38599:SF1">
    <property type="entry name" value="CUPIN DOMAIN PROTEIN (AFU_ORTHOLOGUE AFUA_3G13620)"/>
    <property type="match status" value="1"/>
</dbReference>
<feature type="chain" id="PRO_5045149983" evidence="1">
    <location>
        <begin position="19"/>
        <end position="137"/>
    </location>
</feature>
<dbReference type="CDD" id="cd02234">
    <property type="entry name" value="cupin_BLR7677-like"/>
    <property type="match status" value="1"/>
</dbReference>
<dbReference type="PANTHER" id="PTHR38599">
    <property type="entry name" value="CUPIN DOMAIN PROTEIN (AFU_ORTHOLOGUE AFUA_3G13620)"/>
    <property type="match status" value="1"/>
</dbReference>
<dbReference type="InterPro" id="IPR014710">
    <property type="entry name" value="RmlC-like_jellyroll"/>
</dbReference>
<feature type="domain" description="Cupin type-2" evidence="2">
    <location>
        <begin position="54"/>
        <end position="122"/>
    </location>
</feature>
<dbReference type="Pfam" id="PF07883">
    <property type="entry name" value="Cupin_2"/>
    <property type="match status" value="1"/>
</dbReference>
<keyword evidence="4" id="KW-1185">Reference proteome</keyword>